<proteinExistence type="predicted"/>
<evidence type="ECO:0000313" key="1">
    <source>
        <dbReference type="EMBL" id="TNN34527.1"/>
    </source>
</evidence>
<dbReference type="Proteomes" id="UP000314294">
    <property type="component" value="Unassembled WGS sequence"/>
</dbReference>
<comment type="caution">
    <text evidence="1">The sequence shown here is derived from an EMBL/GenBank/DDBJ whole genome shotgun (WGS) entry which is preliminary data.</text>
</comment>
<gene>
    <name evidence="1" type="ORF">EYF80_055309</name>
</gene>
<dbReference type="AlphaFoldDB" id="A0A4Z2EZY2"/>
<protein>
    <submittedName>
        <fullName evidence="1">Uncharacterized protein</fullName>
    </submittedName>
</protein>
<dbReference type="EMBL" id="SRLO01001944">
    <property type="protein sequence ID" value="TNN34527.1"/>
    <property type="molecule type" value="Genomic_DNA"/>
</dbReference>
<reference evidence="1 2" key="1">
    <citation type="submission" date="2019-03" db="EMBL/GenBank/DDBJ databases">
        <title>First draft genome of Liparis tanakae, snailfish: a comprehensive survey of snailfish specific genes.</title>
        <authorList>
            <person name="Kim W."/>
            <person name="Song I."/>
            <person name="Jeong J.-H."/>
            <person name="Kim D."/>
            <person name="Kim S."/>
            <person name="Ryu S."/>
            <person name="Song J.Y."/>
            <person name="Lee S.K."/>
        </authorList>
    </citation>
    <scope>NUCLEOTIDE SEQUENCE [LARGE SCALE GENOMIC DNA]</scope>
    <source>
        <tissue evidence="1">Muscle</tissue>
    </source>
</reference>
<keyword evidence="2" id="KW-1185">Reference proteome</keyword>
<sequence length="106" mass="11992">MEPPEYTEKLSGCRVIDTIRKASPASTRSSTAEHIRCVGFAPDDIVARIGRDNKRLRRLPNRKFRLRRCSDAREGMSAWQQLNKVMRNASFVQVSILTGAPDDDDS</sequence>
<accession>A0A4Z2EZY2</accession>
<name>A0A4Z2EZY2_9TELE</name>
<organism evidence="1 2">
    <name type="scientific">Liparis tanakae</name>
    <name type="common">Tanaka's snailfish</name>
    <dbReference type="NCBI Taxonomy" id="230148"/>
    <lineage>
        <taxon>Eukaryota</taxon>
        <taxon>Metazoa</taxon>
        <taxon>Chordata</taxon>
        <taxon>Craniata</taxon>
        <taxon>Vertebrata</taxon>
        <taxon>Euteleostomi</taxon>
        <taxon>Actinopterygii</taxon>
        <taxon>Neopterygii</taxon>
        <taxon>Teleostei</taxon>
        <taxon>Neoteleostei</taxon>
        <taxon>Acanthomorphata</taxon>
        <taxon>Eupercaria</taxon>
        <taxon>Perciformes</taxon>
        <taxon>Cottioidei</taxon>
        <taxon>Cottales</taxon>
        <taxon>Liparidae</taxon>
        <taxon>Liparis</taxon>
    </lineage>
</organism>
<evidence type="ECO:0000313" key="2">
    <source>
        <dbReference type="Proteomes" id="UP000314294"/>
    </source>
</evidence>